<evidence type="ECO:0000313" key="2">
    <source>
        <dbReference type="EMBL" id="MFK2874437.1"/>
    </source>
</evidence>
<keyword evidence="3" id="KW-1185">Reference proteome</keyword>
<proteinExistence type="predicted"/>
<gene>
    <name evidence="2" type="ORF">ISP13_12905</name>
</gene>
<dbReference type="Proteomes" id="UP001620405">
    <property type="component" value="Unassembled WGS sequence"/>
</dbReference>
<feature type="compositionally biased region" description="Polar residues" evidence="1">
    <location>
        <begin position="25"/>
        <end position="36"/>
    </location>
</feature>
<accession>A0ABW8IWQ9</accession>
<dbReference type="EMBL" id="JADIKG010000012">
    <property type="protein sequence ID" value="MFK2874437.1"/>
    <property type="molecule type" value="Genomic_DNA"/>
</dbReference>
<organism evidence="2 3">
    <name type="scientific">Dyella lipolytica</name>
    <dbReference type="NCBI Taxonomy" id="1867835"/>
    <lineage>
        <taxon>Bacteria</taxon>
        <taxon>Pseudomonadati</taxon>
        <taxon>Pseudomonadota</taxon>
        <taxon>Gammaproteobacteria</taxon>
        <taxon>Lysobacterales</taxon>
        <taxon>Rhodanobacteraceae</taxon>
        <taxon>Dyella</taxon>
    </lineage>
</organism>
<reference evidence="2 3" key="1">
    <citation type="submission" date="2020-10" db="EMBL/GenBank/DDBJ databases">
        <title>Phylogeny of dyella-like bacteria.</title>
        <authorList>
            <person name="Fu J."/>
        </authorList>
    </citation>
    <scope>NUCLEOTIDE SEQUENCE [LARGE SCALE GENOMIC DNA]</scope>
    <source>
        <strain evidence="2 3">DHOB07</strain>
    </source>
</reference>
<evidence type="ECO:0000313" key="3">
    <source>
        <dbReference type="Proteomes" id="UP001620405"/>
    </source>
</evidence>
<sequence length="64" mass="6947">MTTNTPKPLSAAEIHSVYAVGVSSGVTEKSQAQQYKRSSHNSREPGHPGSPPPRLPIEPGKRRR</sequence>
<feature type="region of interest" description="Disordered" evidence="1">
    <location>
        <begin position="25"/>
        <end position="64"/>
    </location>
</feature>
<protein>
    <submittedName>
        <fullName evidence="2">Uncharacterized protein</fullName>
    </submittedName>
</protein>
<dbReference type="RefSeq" id="WP_284401809.1">
    <property type="nucleotide sequence ID" value="NZ_BSNQ01000009.1"/>
</dbReference>
<name>A0ABW8IWQ9_9GAMM</name>
<comment type="caution">
    <text evidence="2">The sequence shown here is derived from an EMBL/GenBank/DDBJ whole genome shotgun (WGS) entry which is preliminary data.</text>
</comment>
<evidence type="ECO:0000256" key="1">
    <source>
        <dbReference type="SAM" id="MobiDB-lite"/>
    </source>
</evidence>